<evidence type="ECO:0000256" key="2">
    <source>
        <dbReference type="SAM" id="Phobius"/>
    </source>
</evidence>
<keyword evidence="2" id="KW-0472">Membrane</keyword>
<dbReference type="EMBL" id="JADFTS010000005">
    <property type="protein sequence ID" value="KAF9605706.1"/>
    <property type="molecule type" value="Genomic_DNA"/>
</dbReference>
<dbReference type="PANTHER" id="PTHR22957:SF597">
    <property type="entry name" value="RAB-GAP TBC DOMAIN-CONTAINING PROTEIN"/>
    <property type="match status" value="1"/>
</dbReference>
<organism evidence="4 5">
    <name type="scientific">Coptis chinensis</name>
    <dbReference type="NCBI Taxonomy" id="261450"/>
    <lineage>
        <taxon>Eukaryota</taxon>
        <taxon>Viridiplantae</taxon>
        <taxon>Streptophyta</taxon>
        <taxon>Embryophyta</taxon>
        <taxon>Tracheophyta</taxon>
        <taxon>Spermatophyta</taxon>
        <taxon>Magnoliopsida</taxon>
        <taxon>Ranunculales</taxon>
        <taxon>Ranunculaceae</taxon>
        <taxon>Coptidoideae</taxon>
        <taxon>Coptis</taxon>
    </lineage>
</organism>
<name>A0A835HVX7_9MAGN</name>
<feature type="region of interest" description="Disordered" evidence="1">
    <location>
        <begin position="137"/>
        <end position="279"/>
    </location>
</feature>
<accession>A0A835HVX7</accession>
<evidence type="ECO:0000313" key="5">
    <source>
        <dbReference type="Proteomes" id="UP000631114"/>
    </source>
</evidence>
<dbReference type="OrthoDB" id="10264062at2759"/>
<keyword evidence="2" id="KW-0812">Transmembrane</keyword>
<dbReference type="InterPro" id="IPR035969">
    <property type="entry name" value="Rab-GAP_TBC_sf"/>
</dbReference>
<keyword evidence="5" id="KW-1185">Reference proteome</keyword>
<dbReference type="Proteomes" id="UP000631114">
    <property type="component" value="Unassembled WGS sequence"/>
</dbReference>
<feature type="domain" description="Rab-GAP TBC" evidence="3">
    <location>
        <begin position="74"/>
        <end position="415"/>
    </location>
</feature>
<dbReference type="Pfam" id="PF00566">
    <property type="entry name" value="RabGAP-TBC"/>
    <property type="match status" value="1"/>
</dbReference>
<evidence type="ECO:0000259" key="3">
    <source>
        <dbReference type="PROSITE" id="PS50086"/>
    </source>
</evidence>
<comment type="caution">
    <text evidence="4">The sequence shown here is derived from an EMBL/GenBank/DDBJ whole genome shotgun (WGS) entry which is preliminary data.</text>
</comment>
<proteinExistence type="predicted"/>
<dbReference type="PROSITE" id="PS50086">
    <property type="entry name" value="TBC_RABGAP"/>
    <property type="match status" value="1"/>
</dbReference>
<reference evidence="4 5" key="1">
    <citation type="submission" date="2020-10" db="EMBL/GenBank/DDBJ databases">
        <title>The Coptis chinensis genome and diversification of protoberbering-type alkaloids.</title>
        <authorList>
            <person name="Wang B."/>
            <person name="Shu S."/>
            <person name="Song C."/>
            <person name="Liu Y."/>
        </authorList>
    </citation>
    <scope>NUCLEOTIDE SEQUENCE [LARGE SCALE GENOMIC DNA]</scope>
    <source>
        <strain evidence="4">HL-2020</strain>
        <tissue evidence="4">Leaf</tissue>
    </source>
</reference>
<dbReference type="Gene3D" id="1.10.8.270">
    <property type="entry name" value="putative rabgap domain of human tbc1 domain family member 14 like domains"/>
    <property type="match status" value="1"/>
</dbReference>
<dbReference type="InterPro" id="IPR000195">
    <property type="entry name" value="Rab-GAP-TBC_dom"/>
</dbReference>
<dbReference type="SUPFAM" id="SSF47923">
    <property type="entry name" value="Ypt/Rab-GAP domain of gyp1p"/>
    <property type="match status" value="1"/>
</dbReference>
<dbReference type="GO" id="GO:0005096">
    <property type="term" value="F:GTPase activator activity"/>
    <property type="evidence" value="ECO:0007669"/>
    <property type="project" value="TreeGrafter"/>
</dbReference>
<evidence type="ECO:0000313" key="4">
    <source>
        <dbReference type="EMBL" id="KAF9605706.1"/>
    </source>
</evidence>
<keyword evidence="2" id="KW-1133">Transmembrane helix</keyword>
<dbReference type="AlphaFoldDB" id="A0A835HVX7"/>
<dbReference type="PANTHER" id="PTHR22957">
    <property type="entry name" value="TBC1 DOMAIN FAMILY MEMBER GTPASE-ACTIVATING PROTEIN"/>
    <property type="match status" value="1"/>
</dbReference>
<sequence>MGFAGCLQRTENNLDTNDSNSIYAIRPEYVIDVRKTKFKPRPGRTLSERKWRSAFSEDGHLDIGVVLRRVQRGGVHPLIRAEVWEFLLGCYDPNSTYEERNQLRQRKREQYGMWKTECQKMESTIGSGRYVTRPVITEDGQPIQNPSSQGDDAQEDNGDKSTLSPVKLCDDAQEDNVDKETSSPVEPCDDAQEDNVDKETSSPVEPCDDAQEENVDKATSSPVEPSDDAQEENVDKATSSPVEPSDDAQEENVDKATSSPVEPSDDAQVDNGDKATSSPAKLLMPEEPVAGILHQEKIVVLWKRTLHQIGLDVVRTDRALEFYESEANLAKLWDVLAVYAWIDKEIGYCQGMSDLCSPMVILLENEADAFWCFERIMRKVVGISIPLIPVLSGLCFVFLVFTYLRPSVTSYYYCY</sequence>
<gene>
    <name evidence="4" type="ORF">IFM89_018049</name>
</gene>
<feature type="compositionally biased region" description="Polar residues" evidence="1">
    <location>
        <begin position="142"/>
        <end position="151"/>
    </location>
</feature>
<evidence type="ECO:0000256" key="1">
    <source>
        <dbReference type="SAM" id="MobiDB-lite"/>
    </source>
</evidence>
<feature type="transmembrane region" description="Helical" evidence="2">
    <location>
        <begin position="380"/>
        <end position="404"/>
    </location>
</feature>
<dbReference type="FunFam" id="1.10.8.270:FF:000025">
    <property type="entry name" value="TBC1 domain family member 15-like"/>
    <property type="match status" value="1"/>
</dbReference>
<protein>
    <recommendedName>
        <fullName evidence="3">Rab-GAP TBC domain-containing protein</fullName>
    </recommendedName>
</protein>